<keyword evidence="3" id="KW-1185">Reference proteome</keyword>
<dbReference type="EMBL" id="ML119712">
    <property type="protein sequence ID" value="RPA78372.1"/>
    <property type="molecule type" value="Genomic_DNA"/>
</dbReference>
<dbReference type="Proteomes" id="UP000275078">
    <property type="component" value="Unassembled WGS sequence"/>
</dbReference>
<evidence type="ECO:0000313" key="2">
    <source>
        <dbReference type="EMBL" id="RPA78372.1"/>
    </source>
</evidence>
<sequence>MPPSHQTFRLFDLPPELRLDIYRQCSAFTLLQLSHSHPHFRTEINANPSVYKTAFGFLPSRTLTPTLKLLLMPQREYPKYQWRIRNAKKEGTEAGETLSLYMVERVQDLEERKMFLELYGGRHPGVKCCETCLRIRLEFREAVLVEGHPMPERESNTGLGCCFVFLKAPDSEGSFIVGL</sequence>
<evidence type="ECO:0000313" key="3">
    <source>
        <dbReference type="Proteomes" id="UP000275078"/>
    </source>
</evidence>
<dbReference type="InterPro" id="IPR001810">
    <property type="entry name" value="F-box_dom"/>
</dbReference>
<reference evidence="2 3" key="1">
    <citation type="journal article" date="2018" name="Nat. Ecol. Evol.">
        <title>Pezizomycetes genomes reveal the molecular basis of ectomycorrhizal truffle lifestyle.</title>
        <authorList>
            <person name="Murat C."/>
            <person name="Payen T."/>
            <person name="Noel B."/>
            <person name="Kuo A."/>
            <person name="Morin E."/>
            <person name="Chen J."/>
            <person name="Kohler A."/>
            <person name="Krizsan K."/>
            <person name="Balestrini R."/>
            <person name="Da Silva C."/>
            <person name="Montanini B."/>
            <person name="Hainaut M."/>
            <person name="Levati E."/>
            <person name="Barry K.W."/>
            <person name="Belfiori B."/>
            <person name="Cichocki N."/>
            <person name="Clum A."/>
            <person name="Dockter R.B."/>
            <person name="Fauchery L."/>
            <person name="Guy J."/>
            <person name="Iotti M."/>
            <person name="Le Tacon F."/>
            <person name="Lindquist E.A."/>
            <person name="Lipzen A."/>
            <person name="Malagnac F."/>
            <person name="Mello A."/>
            <person name="Molinier V."/>
            <person name="Miyauchi S."/>
            <person name="Poulain J."/>
            <person name="Riccioni C."/>
            <person name="Rubini A."/>
            <person name="Sitrit Y."/>
            <person name="Splivallo R."/>
            <person name="Traeger S."/>
            <person name="Wang M."/>
            <person name="Zifcakova L."/>
            <person name="Wipf D."/>
            <person name="Zambonelli A."/>
            <person name="Paolocci F."/>
            <person name="Nowrousian M."/>
            <person name="Ottonello S."/>
            <person name="Baldrian P."/>
            <person name="Spatafora J.W."/>
            <person name="Henrissat B."/>
            <person name="Nagy L.G."/>
            <person name="Aury J.M."/>
            <person name="Wincker P."/>
            <person name="Grigoriev I.V."/>
            <person name="Bonfante P."/>
            <person name="Martin F.M."/>
        </authorList>
    </citation>
    <scope>NUCLEOTIDE SEQUENCE [LARGE SCALE GENOMIC DNA]</scope>
    <source>
        <strain evidence="2 3">RN42</strain>
    </source>
</reference>
<accession>A0A3N4HWY2</accession>
<feature type="domain" description="F-box" evidence="1">
    <location>
        <begin position="7"/>
        <end position="54"/>
    </location>
</feature>
<protein>
    <recommendedName>
        <fullName evidence="1">F-box domain-containing protein</fullName>
    </recommendedName>
</protein>
<name>A0A3N4HWY2_ASCIM</name>
<dbReference type="AlphaFoldDB" id="A0A3N4HWY2"/>
<organism evidence="2 3">
    <name type="scientific">Ascobolus immersus RN42</name>
    <dbReference type="NCBI Taxonomy" id="1160509"/>
    <lineage>
        <taxon>Eukaryota</taxon>
        <taxon>Fungi</taxon>
        <taxon>Dikarya</taxon>
        <taxon>Ascomycota</taxon>
        <taxon>Pezizomycotina</taxon>
        <taxon>Pezizomycetes</taxon>
        <taxon>Pezizales</taxon>
        <taxon>Ascobolaceae</taxon>
        <taxon>Ascobolus</taxon>
    </lineage>
</organism>
<gene>
    <name evidence="2" type="ORF">BJ508DRAFT_329314</name>
</gene>
<proteinExistence type="predicted"/>
<evidence type="ECO:0000259" key="1">
    <source>
        <dbReference type="PROSITE" id="PS50181"/>
    </source>
</evidence>
<dbReference type="PROSITE" id="PS50181">
    <property type="entry name" value="FBOX"/>
    <property type="match status" value="1"/>
</dbReference>